<organism evidence="1 2">
    <name type="scientific">Hypoxylon rubiginosum</name>
    <dbReference type="NCBI Taxonomy" id="110542"/>
    <lineage>
        <taxon>Eukaryota</taxon>
        <taxon>Fungi</taxon>
        <taxon>Dikarya</taxon>
        <taxon>Ascomycota</taxon>
        <taxon>Pezizomycotina</taxon>
        <taxon>Sordariomycetes</taxon>
        <taxon>Xylariomycetidae</taxon>
        <taxon>Xylariales</taxon>
        <taxon>Hypoxylaceae</taxon>
        <taxon>Hypoxylon</taxon>
    </lineage>
</organism>
<protein>
    <submittedName>
        <fullName evidence="1">Riboflavin synthase domain-like protein</fullName>
    </submittedName>
</protein>
<keyword evidence="2" id="KW-1185">Reference proteome</keyword>
<accession>A0ACC0CYL1</accession>
<dbReference type="EMBL" id="MU394326">
    <property type="protein sequence ID" value="KAI6085371.1"/>
    <property type="molecule type" value="Genomic_DNA"/>
</dbReference>
<gene>
    <name evidence="1" type="ORF">F4821DRAFT_240874</name>
</gene>
<comment type="caution">
    <text evidence="1">The sequence shown here is derived from an EMBL/GenBank/DDBJ whole genome shotgun (WGS) entry which is preliminary data.</text>
</comment>
<reference evidence="1 2" key="1">
    <citation type="journal article" date="2022" name="New Phytol.">
        <title>Ecological generalism drives hyperdiversity of secondary metabolite gene clusters in xylarialean endophytes.</title>
        <authorList>
            <person name="Franco M.E.E."/>
            <person name="Wisecaver J.H."/>
            <person name="Arnold A.E."/>
            <person name="Ju Y.M."/>
            <person name="Slot J.C."/>
            <person name="Ahrendt S."/>
            <person name="Moore L.P."/>
            <person name="Eastman K.E."/>
            <person name="Scott K."/>
            <person name="Konkel Z."/>
            <person name="Mondo S.J."/>
            <person name="Kuo A."/>
            <person name="Hayes R.D."/>
            <person name="Haridas S."/>
            <person name="Andreopoulos B."/>
            <person name="Riley R."/>
            <person name="LaButti K."/>
            <person name="Pangilinan J."/>
            <person name="Lipzen A."/>
            <person name="Amirebrahimi M."/>
            <person name="Yan J."/>
            <person name="Adam C."/>
            <person name="Keymanesh K."/>
            <person name="Ng V."/>
            <person name="Louie K."/>
            <person name="Northen T."/>
            <person name="Drula E."/>
            <person name="Henrissat B."/>
            <person name="Hsieh H.M."/>
            <person name="Youens-Clark K."/>
            <person name="Lutzoni F."/>
            <person name="Miadlikowska J."/>
            <person name="Eastwood D.C."/>
            <person name="Hamelin R.C."/>
            <person name="Grigoriev I.V."/>
            <person name="U'Ren J.M."/>
        </authorList>
    </citation>
    <scope>NUCLEOTIDE SEQUENCE [LARGE SCALE GENOMIC DNA]</scope>
    <source>
        <strain evidence="1 2">ER1909</strain>
    </source>
</reference>
<evidence type="ECO:0000313" key="1">
    <source>
        <dbReference type="EMBL" id="KAI6085371.1"/>
    </source>
</evidence>
<sequence>MTTEHHNDSAKSTDGRDEAVQLDNRRILILYGSETGNSQDLAGNLERLAERLHFKTLACEMNDVELNLLPRYPLTIFVISTTGQGEIPQNALKFWKSLLRKRLPPNCLRSVNFTTFGLGDSSYSKYNWAARKLHKRLEQLGATEFYPRGEADERHEDGIDGTFLSWEHSLRTHLLREYPLPEGVSPIPLDVQLPPKFTIELAGNMGVADEPMPDRDEKLGENSDNASPKSAGNAASQKPTLDRTAALFSHVDTPASESEFLNRSLQQERLSIGSTTYSARLSEGTARKYYPGGINILDRPNVLKDHPSKYSLDGSSCVEENLPPPDLLPIPGAWNAILRENRRITPDTHWQDVRHLVFDVPARRGPAKEESDLLNYAPGDAVIIFPKNFPQDVQALIDLMGWQEVADLTFEHHARHRDKLFSTLKHCCPPPRSTLRQLLLNIYDITAIPKRLFFEEIAFYTDDPLHRERLREFSNPGLSDEFYDYTSRPRRSMLEVLQDFPSVKIPYQHVPSIFPVMRGRSYSAASGGRLLKSETPDATRVELLVALVKYKTVLRKTRQGLCSRYVASLKPGTIINLTLDEHDSFNAPFYERPLLAIGPGTGIAPIRAHLWDRREDLQAGDALVFFGGRNQDADYYFKDDWNKLGAQVVTAFSRDQKEKIYVQDRIREQAPLVCEFLLKGACIMICGSSGKMPEAVRHAICDCLVMARLVPDRESARKVIQARNPVWEEVW</sequence>
<evidence type="ECO:0000313" key="2">
    <source>
        <dbReference type="Proteomes" id="UP001497680"/>
    </source>
</evidence>
<dbReference type="Proteomes" id="UP001497680">
    <property type="component" value="Unassembled WGS sequence"/>
</dbReference>
<proteinExistence type="predicted"/>
<name>A0ACC0CYL1_9PEZI</name>